<protein>
    <recommendedName>
        <fullName evidence="6">Large ribosomal subunit protein eL31</fullName>
    </recommendedName>
    <alternativeName>
        <fullName evidence="7">60S ribosomal protein L31</fullName>
    </alternativeName>
</protein>
<evidence type="ECO:0000256" key="4">
    <source>
        <dbReference type="ARBA" id="ARBA00023274"/>
    </source>
</evidence>
<evidence type="ECO:0000313" key="9">
    <source>
        <dbReference type="EMBL" id="KAB5576681.1"/>
    </source>
</evidence>
<dbReference type="InterPro" id="IPR020052">
    <property type="entry name" value="Ribosomal_eL31_CS"/>
</dbReference>
<dbReference type="CDD" id="cd00463">
    <property type="entry name" value="Ribosomal_L31e"/>
    <property type="match status" value="1"/>
</dbReference>
<dbReference type="InterPro" id="IPR023621">
    <property type="entry name" value="Ribosomal_eL31_dom_sf"/>
</dbReference>
<evidence type="ECO:0000313" key="10">
    <source>
        <dbReference type="Proteomes" id="UP000327468"/>
    </source>
</evidence>
<dbReference type="Proteomes" id="UP000327468">
    <property type="component" value="Chromosome 5"/>
</dbReference>
<dbReference type="PROSITE" id="PS01144">
    <property type="entry name" value="RIBOSOMAL_L31E"/>
    <property type="match status" value="1"/>
</dbReference>
<evidence type="ECO:0000256" key="3">
    <source>
        <dbReference type="ARBA" id="ARBA00022980"/>
    </source>
</evidence>
<keyword evidence="4" id="KW-0687">Ribonucleoprotein</keyword>
<sequence>MHFFCYNAIRFSSNRMAPLKKGGEKKKGRSAINEVVTREYTINIHKRIHGISFKKRAPRAIKEIRKFAVKEMGTPDVRIDTRLNKAVWAKGVRNVPYRMRVRLSRKRNEDEDSPNKLYTLVTYVPVTTYKGERAEHTLLNYNSFEQSRVLQHLLQLLFVAFPSPEEQLQNQTDIIPARFSDLALFLSPYKLQKQLPQGRVQPPLGKTKRQAQTETRTRPEAPRLCRKASTDLFQPLNTPTAMDFGMGSPPKRSKGKCQKWDSNPRLQGRLRPERSALDRSAILTHGPQGQPSRRPCPGQGSVVGSLCTHLWAVL</sequence>
<evidence type="ECO:0000256" key="1">
    <source>
        <dbReference type="ARBA" id="ARBA00010808"/>
    </source>
</evidence>
<dbReference type="GO" id="GO:0022625">
    <property type="term" value="C:cytosolic large ribosomal subunit"/>
    <property type="evidence" value="ECO:0007669"/>
    <property type="project" value="TreeGrafter"/>
</dbReference>
<dbReference type="EMBL" id="VFJC01000006">
    <property type="protein sequence ID" value="KAB5576681.1"/>
    <property type="molecule type" value="Genomic_DNA"/>
</dbReference>
<evidence type="ECO:0000256" key="2">
    <source>
        <dbReference type="ARBA" id="ARBA00011133"/>
    </source>
</evidence>
<reference evidence="9 10" key="1">
    <citation type="submission" date="2019-06" db="EMBL/GenBank/DDBJ databases">
        <title>A chromosome-scale genome assembly of the striped catfish, Pangasianodon hypophthalmus.</title>
        <authorList>
            <person name="Wen M."/>
            <person name="Zahm M."/>
            <person name="Roques C."/>
            <person name="Cabau C."/>
            <person name="Klopp C."/>
            <person name="Donnadieu C."/>
            <person name="Jouanno E."/>
            <person name="Avarre J.-C."/>
            <person name="Campet M."/>
            <person name="Ha T.T.T."/>
            <person name="Dugue R."/>
            <person name="Lampietro C."/>
            <person name="Louis A."/>
            <person name="Herpin A."/>
            <person name="Echchiki A."/>
            <person name="Berthelot C."/>
            <person name="Parey E."/>
            <person name="Roest-Crollius H."/>
            <person name="Braasch I."/>
            <person name="Postlethwait J."/>
            <person name="Bobe J."/>
            <person name="Montfort J."/>
            <person name="Bouchez O."/>
            <person name="Begum T."/>
            <person name="Schartl M."/>
            <person name="Guiguen Y."/>
        </authorList>
    </citation>
    <scope>NUCLEOTIDE SEQUENCE [LARGE SCALE GENOMIC DNA]</scope>
    <source>
        <strain evidence="9 10">Indonesia</strain>
        <tissue evidence="9">Blood</tissue>
    </source>
</reference>
<evidence type="ECO:0000256" key="8">
    <source>
        <dbReference type="SAM" id="MobiDB-lite"/>
    </source>
</evidence>
<evidence type="ECO:0000256" key="7">
    <source>
        <dbReference type="ARBA" id="ARBA00035337"/>
    </source>
</evidence>
<evidence type="ECO:0000256" key="6">
    <source>
        <dbReference type="ARBA" id="ARBA00035230"/>
    </source>
</evidence>
<dbReference type="Gene3D" id="3.10.440.10">
    <property type="match status" value="1"/>
</dbReference>
<dbReference type="GO" id="GO:0003735">
    <property type="term" value="F:structural constituent of ribosome"/>
    <property type="evidence" value="ECO:0007669"/>
    <property type="project" value="InterPro"/>
</dbReference>
<keyword evidence="3" id="KW-0689">Ribosomal protein</keyword>
<dbReference type="GO" id="GO:0002181">
    <property type="term" value="P:cytoplasmic translation"/>
    <property type="evidence" value="ECO:0007669"/>
    <property type="project" value="TreeGrafter"/>
</dbReference>
<dbReference type="FunFam" id="3.10.440.10:FF:000001">
    <property type="entry name" value="60S ribosomal protein L31"/>
    <property type="match status" value="1"/>
</dbReference>
<dbReference type="AlphaFoldDB" id="A0A5N5PD11"/>
<keyword evidence="10" id="KW-1185">Reference proteome</keyword>
<name>A0A5N5PD11_PANHP</name>
<dbReference type="SMART" id="SM01380">
    <property type="entry name" value="Ribosomal_L31e"/>
    <property type="match status" value="1"/>
</dbReference>
<feature type="region of interest" description="Disordered" evidence="8">
    <location>
        <begin position="196"/>
        <end position="221"/>
    </location>
</feature>
<comment type="similarity">
    <text evidence="1">Belongs to the eukaryotic ribosomal protein eL31 family.</text>
</comment>
<dbReference type="Pfam" id="PF01198">
    <property type="entry name" value="Ribosomal_L31e"/>
    <property type="match status" value="1"/>
</dbReference>
<feature type="region of interest" description="Disordered" evidence="8">
    <location>
        <begin position="236"/>
        <end position="300"/>
    </location>
</feature>
<proteinExistence type="inferred from homology"/>
<dbReference type="SUPFAM" id="SSF54575">
    <property type="entry name" value="Ribosomal protein L31e"/>
    <property type="match status" value="1"/>
</dbReference>
<comment type="subunit">
    <text evidence="2">Component of the large ribosomal subunit.</text>
</comment>
<organism evidence="9 10">
    <name type="scientific">Pangasianodon hypophthalmus</name>
    <name type="common">Striped catfish</name>
    <name type="synonym">Helicophagus hypophthalmus</name>
    <dbReference type="NCBI Taxonomy" id="310915"/>
    <lineage>
        <taxon>Eukaryota</taxon>
        <taxon>Metazoa</taxon>
        <taxon>Chordata</taxon>
        <taxon>Craniata</taxon>
        <taxon>Vertebrata</taxon>
        <taxon>Euteleostomi</taxon>
        <taxon>Actinopterygii</taxon>
        <taxon>Neopterygii</taxon>
        <taxon>Teleostei</taxon>
        <taxon>Ostariophysi</taxon>
        <taxon>Siluriformes</taxon>
        <taxon>Pangasiidae</taxon>
        <taxon>Pangasianodon</taxon>
    </lineage>
</organism>
<accession>A0A5N5PD11</accession>
<dbReference type="PANTHER" id="PTHR10956:SF0">
    <property type="entry name" value="60S RIBOSOMAL PROTEIN L31"/>
    <property type="match status" value="1"/>
</dbReference>
<comment type="function">
    <text evidence="5">Component of the large ribosomal subunit. The ribosome is a large ribonucleoprotein complex responsible for the synthesis of proteins in the cell.</text>
</comment>
<evidence type="ECO:0000256" key="5">
    <source>
        <dbReference type="ARBA" id="ARBA00034092"/>
    </source>
</evidence>
<gene>
    <name evidence="9" type="ORF">PHYPO_G00200630</name>
</gene>
<comment type="caution">
    <text evidence="9">The sequence shown here is derived from an EMBL/GenBank/DDBJ whole genome shotgun (WGS) entry which is preliminary data.</text>
</comment>
<dbReference type="PANTHER" id="PTHR10956">
    <property type="entry name" value="60S RIBOSOMAL PROTEIN L31"/>
    <property type="match status" value="1"/>
</dbReference>
<dbReference type="InterPro" id="IPR000054">
    <property type="entry name" value="Ribosomal_eL31"/>
</dbReference>